<dbReference type="PIRSF" id="PIRSF017617">
    <property type="entry name" value="Thr_aldolase"/>
    <property type="match status" value="1"/>
</dbReference>
<evidence type="ECO:0000256" key="1">
    <source>
        <dbReference type="ARBA" id="ARBA00001933"/>
    </source>
</evidence>
<keyword evidence="7" id="KW-1185">Reference proteome</keyword>
<dbReference type="RefSeq" id="XP_025410366.1">
    <property type="nucleotide sequence ID" value="XM_025554581.1"/>
</dbReference>
<dbReference type="GO" id="GO:0006545">
    <property type="term" value="P:glycine biosynthetic process"/>
    <property type="evidence" value="ECO:0007669"/>
    <property type="project" value="TreeGrafter"/>
</dbReference>
<dbReference type="GO" id="GO:0005829">
    <property type="term" value="C:cytosol"/>
    <property type="evidence" value="ECO:0007669"/>
    <property type="project" value="TreeGrafter"/>
</dbReference>
<keyword evidence="3" id="KW-0663">Pyridoxal phosphate</keyword>
<dbReference type="InterPro" id="IPR015422">
    <property type="entry name" value="PyrdxlP-dep_Trfase_small"/>
</dbReference>
<dbReference type="InterPro" id="IPR023603">
    <property type="entry name" value="Low_specificity_L-TA-like"/>
</dbReference>
<keyword evidence="4" id="KW-0456">Lyase</keyword>
<dbReference type="CDD" id="cd06502">
    <property type="entry name" value="TA_like"/>
    <property type="match status" value="1"/>
</dbReference>
<dbReference type="InterPro" id="IPR001597">
    <property type="entry name" value="ArAA_b-elim_lyase/Thr_aldolase"/>
</dbReference>
<accession>A0A8B8FIN3</accession>
<dbReference type="AlphaFoldDB" id="A0A8B8FIN3"/>
<dbReference type="PANTHER" id="PTHR48097">
    <property type="entry name" value="L-THREONINE ALDOLASE-RELATED"/>
    <property type="match status" value="1"/>
</dbReference>
<name>A0A8B8FIN3_9HEMI</name>
<gene>
    <name evidence="8" type="primary">LOC112683521</name>
</gene>
<dbReference type="PANTHER" id="PTHR48097:SF9">
    <property type="entry name" value="L-THREONINE ALDOLASE"/>
    <property type="match status" value="1"/>
</dbReference>
<protein>
    <submittedName>
        <fullName evidence="8">Probable low-specificity L-threonine aldolase 2 isoform X1</fullName>
    </submittedName>
</protein>
<dbReference type="InterPro" id="IPR015421">
    <property type="entry name" value="PyrdxlP-dep_Trfase_major"/>
</dbReference>
<dbReference type="OrthoDB" id="10261951at2759"/>
<feature type="domain" description="Aromatic amino acid beta-eliminating lyase/threonine aldolase" evidence="6">
    <location>
        <begin position="23"/>
        <end position="309"/>
    </location>
</feature>
<dbReference type="Proteomes" id="UP000694846">
    <property type="component" value="Unplaced"/>
</dbReference>
<evidence type="ECO:0000256" key="3">
    <source>
        <dbReference type="ARBA" id="ARBA00022898"/>
    </source>
</evidence>
<dbReference type="Gene3D" id="3.40.640.10">
    <property type="entry name" value="Type I PLP-dependent aspartate aminotransferase-like (Major domain)"/>
    <property type="match status" value="1"/>
</dbReference>
<dbReference type="FunFam" id="3.40.640.10:FF:000030">
    <property type="entry name" value="Low-specificity L-threonine aldolase"/>
    <property type="match status" value="1"/>
</dbReference>
<evidence type="ECO:0000313" key="7">
    <source>
        <dbReference type="Proteomes" id="UP000694846"/>
    </source>
</evidence>
<evidence type="ECO:0000256" key="2">
    <source>
        <dbReference type="ARBA" id="ARBA00006966"/>
    </source>
</evidence>
<dbReference type="NCBIfam" id="NF041359">
    <property type="entry name" value="GntG_guanitoxin"/>
    <property type="match status" value="1"/>
</dbReference>
<dbReference type="GO" id="GO:0006567">
    <property type="term" value="P:L-threonine catabolic process"/>
    <property type="evidence" value="ECO:0007669"/>
    <property type="project" value="TreeGrafter"/>
</dbReference>
<dbReference type="InterPro" id="IPR015424">
    <property type="entry name" value="PyrdxlP-dep_Trfase"/>
</dbReference>
<evidence type="ECO:0000256" key="5">
    <source>
        <dbReference type="PIRSR" id="PIRSR017617-1"/>
    </source>
</evidence>
<reference evidence="8" key="1">
    <citation type="submission" date="2025-08" db="UniProtKB">
        <authorList>
            <consortium name="RefSeq"/>
        </authorList>
    </citation>
    <scope>IDENTIFICATION</scope>
    <source>
        <tissue evidence="8">Whole body</tissue>
    </source>
</reference>
<evidence type="ECO:0000259" key="6">
    <source>
        <dbReference type="Pfam" id="PF01212"/>
    </source>
</evidence>
<dbReference type="Gene3D" id="3.90.1150.10">
    <property type="entry name" value="Aspartate Aminotransferase, domain 1"/>
    <property type="match status" value="1"/>
</dbReference>
<comment type="cofactor">
    <cofactor evidence="1">
        <name>pyridoxal 5'-phosphate</name>
        <dbReference type="ChEBI" id="CHEBI:597326"/>
    </cofactor>
</comment>
<feature type="modified residue" description="N6-(pyridoxal phosphate)lysine" evidence="5">
    <location>
        <position position="223"/>
    </location>
</feature>
<proteinExistence type="inferred from homology"/>
<organism evidence="7 8">
    <name type="scientific">Sipha flava</name>
    <name type="common">yellow sugarcane aphid</name>
    <dbReference type="NCBI Taxonomy" id="143950"/>
    <lineage>
        <taxon>Eukaryota</taxon>
        <taxon>Metazoa</taxon>
        <taxon>Ecdysozoa</taxon>
        <taxon>Arthropoda</taxon>
        <taxon>Hexapoda</taxon>
        <taxon>Insecta</taxon>
        <taxon>Pterygota</taxon>
        <taxon>Neoptera</taxon>
        <taxon>Paraneoptera</taxon>
        <taxon>Hemiptera</taxon>
        <taxon>Sternorrhyncha</taxon>
        <taxon>Aphidomorpha</taxon>
        <taxon>Aphidoidea</taxon>
        <taxon>Aphididae</taxon>
        <taxon>Sipha</taxon>
    </lineage>
</organism>
<evidence type="ECO:0000313" key="8">
    <source>
        <dbReference type="RefSeq" id="XP_025410366.1"/>
    </source>
</evidence>
<sequence length="394" mass="43136">MYIFKTLKMIPSENDLQQGKVIDLRSDTVTLPDVHMRQAMFDAEVGDDGYGEDPTVNLLEEKTSNLFEKEAALFLPSGLMGNLIAMMVHSNQRGSEVIVGHKSHILLWEQGGASQIAGLQLREVKNLVDGTLDMTDLRGKLRPECPDPHEPFTSLVCIENTHNYCGGSALPIEWIDKLGKFLKERNIPLHLDGARVFNAAVSLGVPVSRIVKHCDSVTFCLSKGLGAPIGSVLVGSNTFIEKARRVRKVLGGAMRQAGIVAAAGVYALDNCVERLADDHSNVKKIAHAIQQTGSPFVTVNPNSLDTNILLVNITSPNFDAKDFASELFKVDTDAHDTILNKIRSTTVRISQINDTAVRIVLHKNITQNDVALVIEKIKYVIGMIEPVDNHNSSV</sequence>
<evidence type="ECO:0000256" key="4">
    <source>
        <dbReference type="ARBA" id="ARBA00023239"/>
    </source>
</evidence>
<dbReference type="SUPFAM" id="SSF53383">
    <property type="entry name" value="PLP-dependent transferases"/>
    <property type="match status" value="1"/>
</dbReference>
<dbReference type="GO" id="GO:0008732">
    <property type="term" value="F:L-allo-threonine aldolase activity"/>
    <property type="evidence" value="ECO:0007669"/>
    <property type="project" value="TreeGrafter"/>
</dbReference>
<comment type="similarity">
    <text evidence="2">Belongs to the threonine aldolase family.</text>
</comment>
<dbReference type="Pfam" id="PF01212">
    <property type="entry name" value="Beta_elim_lyase"/>
    <property type="match status" value="1"/>
</dbReference>
<dbReference type="GeneID" id="112683521"/>